<dbReference type="AlphaFoldDB" id="A0A2T0JYG0"/>
<accession>A0A2T0JYG0</accession>
<sequence length="659" mass="67909">MSRMILTRLTRQALRLAARRWPADLREELHREWLAELAHLEGRPGTAGRRLGFAISLLTSPPVRDAAGVPRGWAEARPALSPAAALMLTALFGIGVVGLTRSLLQLVFEASGREVSTWLYFEGAPLVSTVFLVLWCVPMGRWLGRRLPMARDGRLGVAGPAVLAPLAVLPALLVWGLGEGQLLPHPTTAIGAVAWTVLIALLGAAAARAGRPAATALVLGGVPAVAVVATVLATVPVLLAQGLDAGLASLTMSFDTEVLRPDESGLIVQTGALAGPFLAYGWLAVVYGRRAAHAPDRPIRIAEPVTAEETVRAGLPGVTLAAGVTAVLTGVLAWAYTITYLTPAMPVMSEAAPMPGGDGEIYLWVAELRWAAILLTALGVLVATADRRSAPRAALVVAVGLLAAESVLLIQDVTGMAGLRIALLVAAVVIALGWALAGRVAPAATRTRTTAAAIAAAGLGPLLFGQGTPPENHPFMPLGLPVTTTGVAVVMVLLGTVTAVTTSRYRLHPVVIALLTVVPTVILAGLGAYLGNGVSDRTSIYGVVLSLPLAVLVTAVLRRHRSRRRGRTTALWGMLTVVAVPSTIAFYLAAVMPLGFVAQILFTIDGTGYPADGLSVLPGAALLLLPAAFVLAGRAGGAPVGEALPAPGPLPQPVRGTSG</sequence>
<dbReference type="Proteomes" id="UP000239415">
    <property type="component" value="Unassembled WGS sequence"/>
</dbReference>
<keyword evidence="1" id="KW-0472">Membrane</keyword>
<feature type="transmembrane region" description="Helical" evidence="1">
    <location>
        <begin position="614"/>
        <end position="632"/>
    </location>
</feature>
<keyword evidence="3" id="KW-1185">Reference proteome</keyword>
<feature type="transmembrane region" description="Helical" evidence="1">
    <location>
        <begin position="155"/>
        <end position="177"/>
    </location>
</feature>
<reference evidence="2 3" key="1">
    <citation type="submission" date="2018-03" db="EMBL/GenBank/DDBJ databases">
        <title>Genomic Encyclopedia of Archaeal and Bacterial Type Strains, Phase II (KMG-II): from individual species to whole genera.</title>
        <authorList>
            <person name="Goeker M."/>
        </authorList>
    </citation>
    <scope>NUCLEOTIDE SEQUENCE [LARGE SCALE GENOMIC DNA]</scope>
    <source>
        <strain evidence="2 3">DSM 43146</strain>
    </source>
</reference>
<feature type="transmembrane region" description="Helical" evidence="1">
    <location>
        <begin position="512"/>
        <end position="532"/>
    </location>
</feature>
<gene>
    <name evidence="2" type="ORF">CLV67_124105</name>
</gene>
<feature type="transmembrane region" description="Helical" evidence="1">
    <location>
        <begin position="417"/>
        <end position="437"/>
    </location>
</feature>
<feature type="transmembrane region" description="Helical" evidence="1">
    <location>
        <begin position="189"/>
        <end position="207"/>
    </location>
</feature>
<protein>
    <submittedName>
        <fullName evidence="2">Uncharacterized protein</fullName>
    </submittedName>
</protein>
<comment type="caution">
    <text evidence="2">The sequence shown here is derived from an EMBL/GenBank/DDBJ whole genome shotgun (WGS) entry which is preliminary data.</text>
</comment>
<feature type="transmembrane region" description="Helical" evidence="1">
    <location>
        <begin position="266"/>
        <end position="287"/>
    </location>
</feature>
<evidence type="ECO:0000313" key="2">
    <source>
        <dbReference type="EMBL" id="PRX13916.1"/>
    </source>
</evidence>
<feature type="transmembrane region" description="Helical" evidence="1">
    <location>
        <begin position="478"/>
        <end position="500"/>
    </location>
</feature>
<feature type="transmembrane region" description="Helical" evidence="1">
    <location>
        <begin position="361"/>
        <end position="381"/>
    </location>
</feature>
<keyword evidence="1" id="KW-1133">Transmembrane helix</keyword>
<dbReference type="EMBL" id="PVMZ01000024">
    <property type="protein sequence ID" value="PRX13916.1"/>
    <property type="molecule type" value="Genomic_DNA"/>
</dbReference>
<keyword evidence="1" id="KW-0812">Transmembrane</keyword>
<evidence type="ECO:0000256" key="1">
    <source>
        <dbReference type="SAM" id="Phobius"/>
    </source>
</evidence>
<feature type="transmembrane region" description="Helical" evidence="1">
    <location>
        <begin position="538"/>
        <end position="557"/>
    </location>
</feature>
<feature type="transmembrane region" description="Helical" evidence="1">
    <location>
        <begin position="214"/>
        <end position="239"/>
    </location>
</feature>
<evidence type="ECO:0000313" key="3">
    <source>
        <dbReference type="Proteomes" id="UP000239415"/>
    </source>
</evidence>
<feature type="transmembrane region" description="Helical" evidence="1">
    <location>
        <begin position="124"/>
        <end position="143"/>
    </location>
</feature>
<name>A0A2T0JYG0_9ACTN</name>
<feature type="transmembrane region" description="Helical" evidence="1">
    <location>
        <begin position="449"/>
        <end position="466"/>
    </location>
</feature>
<feature type="transmembrane region" description="Helical" evidence="1">
    <location>
        <begin position="83"/>
        <end position="104"/>
    </location>
</feature>
<proteinExistence type="predicted"/>
<organism evidence="2 3">
    <name type="scientific">Actinoplanes italicus</name>
    <dbReference type="NCBI Taxonomy" id="113567"/>
    <lineage>
        <taxon>Bacteria</taxon>
        <taxon>Bacillati</taxon>
        <taxon>Actinomycetota</taxon>
        <taxon>Actinomycetes</taxon>
        <taxon>Micromonosporales</taxon>
        <taxon>Micromonosporaceae</taxon>
        <taxon>Actinoplanes</taxon>
    </lineage>
</organism>
<feature type="transmembrane region" description="Helical" evidence="1">
    <location>
        <begin position="569"/>
        <end position="602"/>
    </location>
</feature>
<feature type="transmembrane region" description="Helical" evidence="1">
    <location>
        <begin position="393"/>
        <end position="411"/>
    </location>
</feature>
<feature type="transmembrane region" description="Helical" evidence="1">
    <location>
        <begin position="318"/>
        <end position="341"/>
    </location>
</feature>